<feature type="compositionally biased region" description="Basic and acidic residues" evidence="1">
    <location>
        <begin position="57"/>
        <end position="66"/>
    </location>
</feature>
<accession>E8LY11</accession>
<dbReference type="eggNOG" id="ENOG5031ZMA">
    <property type="taxonomic scope" value="Bacteria"/>
</dbReference>
<comment type="caution">
    <text evidence="2">The sequence shown here is derived from an EMBL/GenBank/DDBJ whole genome shotgun (WGS) entry which is preliminary data.</text>
</comment>
<evidence type="ECO:0000256" key="1">
    <source>
        <dbReference type="SAM" id="MobiDB-lite"/>
    </source>
</evidence>
<dbReference type="RefSeq" id="WP_006880736.1">
    <property type="nucleotide sequence ID" value="NZ_AEVS01000088.1"/>
</dbReference>
<feature type="compositionally biased region" description="Polar residues" evidence="1">
    <location>
        <begin position="1"/>
        <end position="22"/>
    </location>
</feature>
<sequence length="112" mass="12243">MPSNEDTVSASVEIQPNVNNDFEPSCNAEAECRTYATSNLTMSSESNQQLSSTVEAFEQHEPENHNWSDGGNNSAGELLLNNEPTKQVIKSIESVTDTFNIITFGIFATGLR</sequence>
<dbReference type="AlphaFoldDB" id="E8LY11"/>
<name>E8LY11_9VIBR</name>
<evidence type="ECO:0000313" key="3">
    <source>
        <dbReference type="Proteomes" id="UP000004371"/>
    </source>
</evidence>
<evidence type="ECO:0000313" key="2">
    <source>
        <dbReference type="EMBL" id="EGA64384.1"/>
    </source>
</evidence>
<gene>
    <name evidence="2" type="ORF">VIBR0546_20068</name>
</gene>
<keyword evidence="3" id="KW-1185">Reference proteome</keyword>
<organism evidence="2 3">
    <name type="scientific">Vibrio brasiliensis LMG 20546</name>
    <dbReference type="NCBI Taxonomy" id="945543"/>
    <lineage>
        <taxon>Bacteria</taxon>
        <taxon>Pseudomonadati</taxon>
        <taxon>Pseudomonadota</taxon>
        <taxon>Gammaproteobacteria</taxon>
        <taxon>Vibrionales</taxon>
        <taxon>Vibrionaceae</taxon>
        <taxon>Vibrio</taxon>
        <taxon>Vibrio oreintalis group</taxon>
    </lineage>
</organism>
<reference evidence="2 3" key="1">
    <citation type="journal article" date="2012" name="Int. J. Syst. Evol. Microbiol.">
        <title>Vibrio caribbeanicus sp. nov., isolated from the marine sponge Scleritoderma cyanea.</title>
        <authorList>
            <person name="Hoffmann M."/>
            <person name="Monday S.R."/>
            <person name="Allard M.W."/>
            <person name="Strain E.A."/>
            <person name="Whittaker P."/>
            <person name="Naum M."/>
            <person name="McCarthy P.J."/>
            <person name="Lopez J.V."/>
            <person name="Fischer M."/>
            <person name="Brown E.W."/>
        </authorList>
    </citation>
    <scope>NUCLEOTIDE SEQUENCE [LARGE SCALE GENOMIC DNA]</scope>
    <source>
        <strain evidence="2 3">LMG 20546</strain>
    </source>
</reference>
<feature type="compositionally biased region" description="Polar residues" evidence="1">
    <location>
        <begin position="41"/>
        <end position="54"/>
    </location>
</feature>
<dbReference type="Proteomes" id="UP000004371">
    <property type="component" value="Unassembled WGS sequence"/>
</dbReference>
<protein>
    <submittedName>
        <fullName evidence="2">Uncharacterized protein</fullName>
    </submittedName>
</protein>
<proteinExistence type="predicted"/>
<feature type="region of interest" description="Disordered" evidence="1">
    <location>
        <begin position="1"/>
        <end position="23"/>
    </location>
</feature>
<feature type="region of interest" description="Disordered" evidence="1">
    <location>
        <begin position="41"/>
        <end position="78"/>
    </location>
</feature>
<dbReference type="EMBL" id="AEVS01000088">
    <property type="protein sequence ID" value="EGA64384.1"/>
    <property type="molecule type" value="Genomic_DNA"/>
</dbReference>